<organism evidence="1 2">
    <name type="scientific">Draconibacterium sediminis</name>
    <dbReference type="NCBI Taxonomy" id="1544798"/>
    <lineage>
        <taxon>Bacteria</taxon>
        <taxon>Pseudomonadati</taxon>
        <taxon>Bacteroidota</taxon>
        <taxon>Bacteroidia</taxon>
        <taxon>Marinilabiliales</taxon>
        <taxon>Prolixibacteraceae</taxon>
        <taxon>Draconibacterium</taxon>
    </lineage>
</organism>
<accession>A0A0D8JGZ4</accession>
<name>A0A0D8JGZ4_9BACT</name>
<keyword evidence="2" id="KW-1185">Reference proteome</keyword>
<dbReference type="AlphaFoldDB" id="A0A0D8JGZ4"/>
<sequence length="97" mass="11242">MNNTIVLAKYYINPFHLGVMPLGFKNCLNCLQKGMLSKLKGGIWAKKCHLSQAATIILAQKWHLPHMKGNVYWRKCYLLHAKGSVFSRKWSLRNVQR</sequence>
<protein>
    <submittedName>
        <fullName evidence="1">Uncharacterized protein</fullName>
    </submittedName>
</protein>
<gene>
    <name evidence="1" type="ORF">LH29_06920</name>
</gene>
<dbReference type="Proteomes" id="UP000032544">
    <property type="component" value="Unassembled WGS sequence"/>
</dbReference>
<comment type="caution">
    <text evidence="1">The sequence shown here is derived from an EMBL/GenBank/DDBJ whole genome shotgun (WGS) entry which is preliminary data.</text>
</comment>
<evidence type="ECO:0000313" key="1">
    <source>
        <dbReference type="EMBL" id="KJF45128.1"/>
    </source>
</evidence>
<evidence type="ECO:0000313" key="2">
    <source>
        <dbReference type="Proteomes" id="UP000032544"/>
    </source>
</evidence>
<dbReference type="RefSeq" id="WP_045026991.1">
    <property type="nucleotide sequence ID" value="NZ_JRHC01000001.1"/>
</dbReference>
<dbReference type="EMBL" id="JRHC01000001">
    <property type="protein sequence ID" value="KJF45128.1"/>
    <property type="molecule type" value="Genomic_DNA"/>
</dbReference>
<reference evidence="1 2" key="1">
    <citation type="submission" date="2014-09" db="EMBL/GenBank/DDBJ databases">
        <title>Draft Genome Sequence of Draconibacterium sp. JN14CK-3.</title>
        <authorList>
            <person name="Dong C."/>
            <person name="Lai Q."/>
            <person name="Shao Z."/>
        </authorList>
    </citation>
    <scope>NUCLEOTIDE SEQUENCE [LARGE SCALE GENOMIC DNA]</scope>
    <source>
        <strain evidence="1 2">JN14CK-3</strain>
    </source>
</reference>
<proteinExistence type="predicted"/>
<dbReference type="STRING" id="1544798.LH29_06920"/>